<keyword evidence="2" id="KW-1185">Reference proteome</keyword>
<gene>
    <name evidence="1" type="ORF">BG011_001366</name>
</gene>
<evidence type="ECO:0000313" key="1">
    <source>
        <dbReference type="EMBL" id="KAG0247517.1"/>
    </source>
</evidence>
<proteinExistence type="predicted"/>
<evidence type="ECO:0000313" key="2">
    <source>
        <dbReference type="Proteomes" id="UP000726737"/>
    </source>
</evidence>
<sequence length="102" mass="11582">DGEIRGDLRHNRESVPFEAVIRDTTRSDWSVNGSSNSLVPVASCWQCPLGSLPSEKISPLLWHKSQYRAHERVKLYRVYGSGQGSHQRSTRRVLMLPANIHD</sequence>
<feature type="non-terminal residue" evidence="1">
    <location>
        <position position="102"/>
    </location>
</feature>
<dbReference type="AlphaFoldDB" id="A0A9P6PLG6"/>
<name>A0A9P6PLG6_9FUNG</name>
<dbReference type="Proteomes" id="UP000726737">
    <property type="component" value="Unassembled WGS sequence"/>
</dbReference>
<feature type="non-terminal residue" evidence="1">
    <location>
        <position position="1"/>
    </location>
</feature>
<organism evidence="1 2">
    <name type="scientific">Mortierella polycephala</name>
    <dbReference type="NCBI Taxonomy" id="41804"/>
    <lineage>
        <taxon>Eukaryota</taxon>
        <taxon>Fungi</taxon>
        <taxon>Fungi incertae sedis</taxon>
        <taxon>Mucoromycota</taxon>
        <taxon>Mortierellomycotina</taxon>
        <taxon>Mortierellomycetes</taxon>
        <taxon>Mortierellales</taxon>
        <taxon>Mortierellaceae</taxon>
        <taxon>Mortierella</taxon>
    </lineage>
</organism>
<reference evidence="1" key="1">
    <citation type="journal article" date="2020" name="Fungal Divers.">
        <title>Resolving the Mortierellaceae phylogeny through synthesis of multi-gene phylogenetics and phylogenomics.</title>
        <authorList>
            <person name="Vandepol N."/>
            <person name="Liber J."/>
            <person name="Desiro A."/>
            <person name="Na H."/>
            <person name="Kennedy M."/>
            <person name="Barry K."/>
            <person name="Grigoriev I.V."/>
            <person name="Miller A.N."/>
            <person name="O'Donnell K."/>
            <person name="Stajich J.E."/>
            <person name="Bonito G."/>
        </authorList>
    </citation>
    <scope>NUCLEOTIDE SEQUENCE</scope>
    <source>
        <strain evidence="1">KOD948</strain>
    </source>
</reference>
<comment type="caution">
    <text evidence="1">The sequence shown here is derived from an EMBL/GenBank/DDBJ whole genome shotgun (WGS) entry which is preliminary data.</text>
</comment>
<accession>A0A9P6PLG6</accession>
<dbReference type="EMBL" id="JAAAJA010001352">
    <property type="protein sequence ID" value="KAG0247517.1"/>
    <property type="molecule type" value="Genomic_DNA"/>
</dbReference>
<protein>
    <submittedName>
        <fullName evidence="1">Uncharacterized protein</fullName>
    </submittedName>
</protein>